<proteinExistence type="predicted"/>
<feature type="domain" description="DUF7123" evidence="2">
    <location>
        <begin position="16"/>
        <end position="90"/>
    </location>
</feature>
<gene>
    <name evidence="3" type="ORF">SAMN05216559_2104</name>
</gene>
<dbReference type="Proteomes" id="UP000199062">
    <property type="component" value="Unassembled WGS sequence"/>
</dbReference>
<evidence type="ECO:0000256" key="1">
    <source>
        <dbReference type="SAM" id="MobiDB-lite"/>
    </source>
</evidence>
<evidence type="ECO:0000313" key="4">
    <source>
        <dbReference type="Proteomes" id="UP000199062"/>
    </source>
</evidence>
<keyword evidence="4" id="KW-1185">Reference proteome</keyword>
<dbReference type="RefSeq" id="WP_089816497.1">
    <property type="nucleotide sequence ID" value="NZ_FOZK01000002.1"/>
</dbReference>
<dbReference type="EMBL" id="FOZK01000002">
    <property type="protein sequence ID" value="SFR98813.1"/>
    <property type="molecule type" value="Genomic_DNA"/>
</dbReference>
<feature type="region of interest" description="Disordered" evidence="1">
    <location>
        <begin position="1"/>
        <end position="21"/>
    </location>
</feature>
<dbReference type="InterPro" id="IPR055547">
    <property type="entry name" value="DUF7123"/>
</dbReference>
<name>A0A1I6L5Q0_9EURY</name>
<protein>
    <recommendedName>
        <fullName evidence="2">DUF7123 domain-containing protein</fullName>
    </recommendedName>
</protein>
<dbReference type="Pfam" id="PF23438">
    <property type="entry name" value="DUF7123"/>
    <property type="match status" value="1"/>
</dbReference>
<reference evidence="3 4" key="1">
    <citation type="submission" date="2016-10" db="EMBL/GenBank/DDBJ databases">
        <authorList>
            <person name="de Groot N.N."/>
        </authorList>
    </citation>
    <scope>NUCLEOTIDE SEQUENCE [LARGE SCALE GENOMIC DNA]</scope>
    <source>
        <strain evidence="3 4">CGMCC 1.10457</strain>
    </source>
</reference>
<organism evidence="3 4">
    <name type="scientific">Halomicrobium zhouii</name>
    <dbReference type="NCBI Taxonomy" id="767519"/>
    <lineage>
        <taxon>Archaea</taxon>
        <taxon>Methanobacteriati</taxon>
        <taxon>Methanobacteriota</taxon>
        <taxon>Stenosarchaea group</taxon>
        <taxon>Halobacteria</taxon>
        <taxon>Halobacteriales</taxon>
        <taxon>Haloarculaceae</taxon>
        <taxon>Halomicrobium</taxon>
    </lineage>
</organism>
<dbReference type="AlphaFoldDB" id="A0A1I6L5Q0"/>
<evidence type="ECO:0000259" key="2">
    <source>
        <dbReference type="Pfam" id="PF23438"/>
    </source>
</evidence>
<sequence length="94" mass="10278">MSATAPPAAVEESPADCAESDSKAERLRAYLAEETANQGELYVKGKFIADDVDLSPQAIGQLMIRLQESAPDLEIEKWSYTSATTWRVTRTQSA</sequence>
<evidence type="ECO:0000313" key="3">
    <source>
        <dbReference type="EMBL" id="SFR98813.1"/>
    </source>
</evidence>
<accession>A0A1I6L5Q0</accession>
<dbReference type="OrthoDB" id="193681at2157"/>